<dbReference type="EMBL" id="QZWH01000022">
    <property type="protein sequence ID" value="RJT23124.1"/>
    <property type="molecule type" value="Genomic_DNA"/>
</dbReference>
<accession>A0A3A5JQK6</accession>
<evidence type="ECO:0000313" key="2">
    <source>
        <dbReference type="Proteomes" id="UP000276295"/>
    </source>
</evidence>
<reference evidence="1 2" key="1">
    <citation type="submission" date="2018-09" db="EMBL/GenBank/DDBJ databases">
        <title>Draft genome sequence of Buttiauxella izardii CCUG 35510T.</title>
        <authorList>
            <person name="Salva-Serra F."/>
            <person name="Marathe N."/>
            <person name="Moore E."/>
            <person name="Stadler-Svensson L."/>
            <person name="Engstrom-Jakobsson H."/>
        </authorList>
    </citation>
    <scope>NUCLEOTIDE SEQUENCE [LARGE SCALE GENOMIC DNA]</scope>
    <source>
        <strain evidence="1 2">CCUG 35510</strain>
    </source>
</reference>
<sequence length="53" mass="6150">MKRSPVIKFYHQYFAATQNVSAGWLARLTASQRLKMLEDLMQWEITVPATGKH</sequence>
<dbReference type="Proteomes" id="UP000276295">
    <property type="component" value="Unassembled WGS sequence"/>
</dbReference>
<keyword evidence="2" id="KW-1185">Reference proteome</keyword>
<organism evidence="1 2">
    <name type="scientific">Buttiauxella izardii</name>
    <dbReference type="NCBI Taxonomy" id="82991"/>
    <lineage>
        <taxon>Bacteria</taxon>
        <taxon>Pseudomonadati</taxon>
        <taxon>Pseudomonadota</taxon>
        <taxon>Gammaproteobacteria</taxon>
        <taxon>Enterobacterales</taxon>
        <taxon>Enterobacteriaceae</taxon>
        <taxon>Buttiauxella</taxon>
    </lineage>
</organism>
<protein>
    <submittedName>
        <fullName evidence="1">Glucose uptake inhibitor SgrT</fullName>
    </submittedName>
</protein>
<evidence type="ECO:0000313" key="1">
    <source>
        <dbReference type="EMBL" id="RJT23124.1"/>
    </source>
</evidence>
<dbReference type="Pfam" id="PF15894">
    <property type="entry name" value="SgrT"/>
    <property type="match status" value="1"/>
</dbReference>
<dbReference type="AlphaFoldDB" id="A0A3A5JQK6"/>
<dbReference type="RefSeq" id="WP_120064850.1">
    <property type="nucleotide sequence ID" value="NZ_QZWH01000022.1"/>
</dbReference>
<name>A0A3A5JQK6_9ENTR</name>
<gene>
    <name evidence="1" type="primary">sgrT</name>
    <name evidence="1" type="ORF">D6029_11335</name>
</gene>
<dbReference type="InterPro" id="IPR031767">
    <property type="entry name" value="SgrT"/>
</dbReference>
<proteinExistence type="predicted"/>
<dbReference type="OrthoDB" id="6488438at2"/>
<dbReference type="GO" id="GO:0046325">
    <property type="term" value="P:negative regulation of D-glucose import"/>
    <property type="evidence" value="ECO:0007669"/>
    <property type="project" value="InterPro"/>
</dbReference>
<comment type="caution">
    <text evidence="1">The sequence shown here is derived from an EMBL/GenBank/DDBJ whole genome shotgun (WGS) entry which is preliminary data.</text>
</comment>